<name>A0ABU5DNC3_9BURK</name>
<evidence type="ECO:0000256" key="2">
    <source>
        <dbReference type="SAM" id="SignalP"/>
    </source>
</evidence>
<feature type="compositionally biased region" description="Basic and acidic residues" evidence="1">
    <location>
        <begin position="91"/>
        <end position="104"/>
    </location>
</feature>
<gene>
    <name evidence="3" type="ORF">SNE35_25150</name>
</gene>
<feature type="compositionally biased region" description="Low complexity" evidence="1">
    <location>
        <begin position="68"/>
        <end position="88"/>
    </location>
</feature>
<reference evidence="3 4" key="1">
    <citation type="submission" date="2023-11" db="EMBL/GenBank/DDBJ databases">
        <title>Paucibacter sp. nov., isolated from fresh soil in Korea.</title>
        <authorList>
            <person name="Le N.T.T."/>
        </authorList>
    </citation>
    <scope>NUCLEOTIDE SEQUENCE [LARGE SCALE GENOMIC DNA]</scope>
    <source>
        <strain evidence="3 4">R3-3</strain>
    </source>
</reference>
<accession>A0ABU5DNC3</accession>
<dbReference type="EMBL" id="JAXCLA010000009">
    <property type="protein sequence ID" value="MDY0747814.1"/>
    <property type="molecule type" value="Genomic_DNA"/>
</dbReference>
<feature type="signal peptide" evidence="2">
    <location>
        <begin position="1"/>
        <end position="22"/>
    </location>
</feature>
<feature type="region of interest" description="Disordered" evidence="1">
    <location>
        <begin position="64"/>
        <end position="104"/>
    </location>
</feature>
<comment type="caution">
    <text evidence="3">The sequence shown here is derived from an EMBL/GenBank/DDBJ whole genome shotgun (WGS) entry which is preliminary data.</text>
</comment>
<sequence length="167" mass="18128">MAFERSLLLTSVLLLTGHAALAQAPVYRCPGPPVLYTDALSAREAQERGCRTIEGTPITVIQAQKPRAPAANTSSAAGADGGAKVDPAQQRARDSERRRVLEDELRAAEGRLAAAQAEYQNGNGEKRGDEARNYQKYLDRMAELKASINRQQSDIEAIKREIGKLPS</sequence>
<evidence type="ECO:0000256" key="1">
    <source>
        <dbReference type="SAM" id="MobiDB-lite"/>
    </source>
</evidence>
<keyword evidence="4" id="KW-1185">Reference proteome</keyword>
<feature type="chain" id="PRO_5047219933" evidence="2">
    <location>
        <begin position="23"/>
        <end position="167"/>
    </location>
</feature>
<evidence type="ECO:0000313" key="3">
    <source>
        <dbReference type="EMBL" id="MDY0747814.1"/>
    </source>
</evidence>
<protein>
    <submittedName>
        <fullName evidence="3">Uncharacterized protein</fullName>
    </submittedName>
</protein>
<dbReference type="Proteomes" id="UP001285263">
    <property type="component" value="Unassembled WGS sequence"/>
</dbReference>
<keyword evidence="2" id="KW-0732">Signal</keyword>
<evidence type="ECO:0000313" key="4">
    <source>
        <dbReference type="Proteomes" id="UP001285263"/>
    </source>
</evidence>
<proteinExistence type="predicted"/>
<dbReference type="RefSeq" id="WP_320425785.1">
    <property type="nucleotide sequence ID" value="NZ_JAXCLA010000009.1"/>
</dbReference>
<organism evidence="3 4">
    <name type="scientific">Roseateles agri</name>
    <dbReference type="NCBI Taxonomy" id="3098619"/>
    <lineage>
        <taxon>Bacteria</taxon>
        <taxon>Pseudomonadati</taxon>
        <taxon>Pseudomonadota</taxon>
        <taxon>Betaproteobacteria</taxon>
        <taxon>Burkholderiales</taxon>
        <taxon>Sphaerotilaceae</taxon>
        <taxon>Roseateles</taxon>
    </lineage>
</organism>